<feature type="compositionally biased region" description="Basic and acidic residues" evidence="3">
    <location>
        <begin position="702"/>
        <end position="718"/>
    </location>
</feature>
<feature type="region of interest" description="Disordered" evidence="3">
    <location>
        <begin position="1005"/>
        <end position="1046"/>
    </location>
</feature>
<dbReference type="InterPro" id="IPR001895">
    <property type="entry name" value="RASGEF_cat_dom"/>
</dbReference>
<accession>A0A086SZ35</accession>
<dbReference type="Pfam" id="PF00617">
    <property type="entry name" value="RasGEF"/>
    <property type="match status" value="1"/>
</dbReference>
<evidence type="ECO:0000256" key="2">
    <source>
        <dbReference type="PROSITE-ProRule" id="PRU00168"/>
    </source>
</evidence>
<evidence type="ECO:0000256" key="3">
    <source>
        <dbReference type="SAM" id="MobiDB-lite"/>
    </source>
</evidence>
<dbReference type="InterPro" id="IPR000651">
    <property type="entry name" value="Ras-like_Gua-exchang_fac_N"/>
</dbReference>
<feature type="region of interest" description="Disordered" evidence="3">
    <location>
        <begin position="546"/>
        <end position="629"/>
    </location>
</feature>
<name>A0A086SZ35_HAPC1</name>
<feature type="compositionally biased region" description="Polar residues" evidence="3">
    <location>
        <begin position="607"/>
        <end position="617"/>
    </location>
</feature>
<feature type="compositionally biased region" description="Basic residues" evidence="3">
    <location>
        <begin position="334"/>
        <end position="346"/>
    </location>
</feature>
<dbReference type="HOGENOM" id="CLU_001471_0_0_1"/>
<dbReference type="Gene3D" id="1.10.840.10">
    <property type="entry name" value="Ras guanine-nucleotide exchange factors catalytic domain"/>
    <property type="match status" value="1"/>
</dbReference>
<feature type="compositionally biased region" description="Polar residues" evidence="3">
    <location>
        <begin position="178"/>
        <end position="188"/>
    </location>
</feature>
<feature type="region of interest" description="Disordered" evidence="3">
    <location>
        <begin position="854"/>
        <end position="882"/>
    </location>
</feature>
<sequence length="1785" mass="196641">MEVTDTLPATLPPSMRSTSPPAPRSSPRRGPASPKRPLVDSRWKRTSPKPSTAAGKDALSTKTTSKSTRTANASTRPLVPVTERRSHENKGVPRPRGDTETEKWEVAPDGGSAGREGRQFTVAKVGNNGRIYLRPSVRPAHQRYPQPNFSFPVTPPSTAGLETLSQVRSGAEAESDLHQSQWTPTSRPSPRGERILDPGALHQSKPPTRHRRALSDSTIREDTGINESDAGAFKVVISKPGGESKQRPRTTEDIDPPSSLPHLDITIPSWRIGVPRFTSTGTPLIRGSSYAPSFAQSDDLQSIGGSIFDRAQKDFDAPLPSLGPRRPSTLRVPQSRHSRSTYRRSHGLMSPRTTPHPLRSTFMSTHPIIDASMFDDLTFKPACDDRSIVRYAPATGAVTAATPPRLVAEITSPCFLDYELISDFFLTFRAFLEPENLLRMLIARLRWAVARNDEIGMIVHVRVFVALRHWILNYFVDDFVVDYNLREEFCKLLNDLVDELSQEGQARKIQLKILNELKKCWRRVCAHYWDGPDFDETADPKAVIVPGGIAGDRDPSLSPTFWEREDAAGPPQLNSLFPVPETSATSFYAEPPRAEPRPGDPRAANNRPKTPENQKANTGDRELGPWSPGSLASLDVVSCSFPSKQMRNLHPNISHPLAAHPVSPNSTYNQTGPVATTPRTLVGKRVRPNPRNQGSSGFPESPEQRESEKSPSKDHERVSAAPPAGSLVRGDILPPGKAFVEVRSSDQMRQTTIFENEDDRMHRQDGPADAMSGRGMRRLIGSVRRALSTRQYVTNTQTLINNVEVGTGSATTTRLPGTAVVPQKPSSRDGALPPVRIDILGAGVAEDFTRAVREDAGAESQQRGFPGPQGLQSPPIQETDAEYSEAHMDGTAFGHLLLKQRPRPTSDAALTGGSKSIVIVDDTVPVTALSGPPTHLPTANPSVEAFADALMPGGADMTPPMTPPVTHGERARRSSYLLNENMRTAMSPEPLPPFVPDLATLEGRSTAPPSEGGGCISRPTTHRTHRRPPVSGSLTKMHRRNRSTRTHRSMNSIMLRRNSYNSELAPPSTVRSFDATSYTRYSADYDKPDVPIPAPLRVLRRRPGGDLRAATNVDELDHHRLRRSHSLGSLATFTESMRSTGIYSRRPASAEDLDAVVSGDYQNRLEAFSVGQLADKPRKRELSLCSTRSSKPVMRPSFEAEAKKLAQIPDDEDDGGVESALLKLEGKFDKRVPRLSMDLQDRGDPEPSEECDSELTSVPTSVIAGDGVSHQRTKEQQHRQSRVDDDACSAETDTDRRPITSASAGHLDVPRASTPGQQSFLSDASRESYSSIPLLDRGLTDDGQSRRETRNWTDRSILLHGDDGSTGPATEQRLSFDFIQKTDSMVNDTQVDERVPSSVEEHSFLDSDLSSELSADGAQTDLPEHARTSAPRDALPAHPLGGTDMVSASSLPSPPHTHDLDRDTQACAGKNRRHSDKADLQSKPLPPTPEGTPAAHVGEPRSPFDPVGTTQRPAEPDSHEMDTSRQYSVHLPFILAFDSETLAQQFTLIEKDALNEIDWKELVDMDWRNATNHDSRSWVDFLRNTDARGVEVVIARFNLVVKWSISEIVLTQHIEERARCIIKFIHIAAHCRRYRNFATLAQLTIALSSNEVSRLARTWELVPPKDMKTLRELETLVTPMRNFFNLRAEMESGPDAGCIPFVGIYTHDLLYSAQRPSEIASSPTTAPLVNFERCRIGAGVVKTLLRLLEASSRYNFQPVEGITERCLWIGALSDDEIRRLSGNLE</sequence>
<keyword evidence="1 2" id="KW-0344">Guanine-nucleotide releasing factor</keyword>
<feature type="compositionally biased region" description="Low complexity" evidence="3">
    <location>
        <begin position="60"/>
        <end position="76"/>
    </location>
</feature>
<feature type="compositionally biased region" description="Basic and acidic residues" evidence="3">
    <location>
        <begin position="1391"/>
        <end position="1405"/>
    </location>
</feature>
<feature type="compositionally biased region" description="Basic and acidic residues" evidence="3">
    <location>
        <begin position="82"/>
        <end position="106"/>
    </location>
</feature>
<feature type="compositionally biased region" description="Low complexity" evidence="3">
    <location>
        <begin position="1406"/>
        <end position="1416"/>
    </location>
</feature>
<evidence type="ECO:0000313" key="7">
    <source>
        <dbReference type="Proteomes" id="UP000029964"/>
    </source>
</evidence>
<feature type="domain" description="N-terminal Ras-GEF" evidence="5">
    <location>
        <begin position="394"/>
        <end position="521"/>
    </location>
</feature>
<feature type="compositionally biased region" description="Basic and acidic residues" evidence="3">
    <location>
        <begin position="1272"/>
        <end position="1285"/>
    </location>
</feature>
<evidence type="ECO:0000313" key="6">
    <source>
        <dbReference type="EMBL" id="KFH42367.1"/>
    </source>
</evidence>
<dbReference type="Gene3D" id="1.20.870.10">
    <property type="entry name" value="Son of sevenless (SoS) protein Chain: S domain 1"/>
    <property type="match status" value="1"/>
</dbReference>
<feature type="region of interest" description="Disordered" evidence="3">
    <location>
        <begin position="651"/>
        <end position="732"/>
    </location>
</feature>
<evidence type="ECO:0000259" key="4">
    <source>
        <dbReference type="PROSITE" id="PS50009"/>
    </source>
</evidence>
<dbReference type="PROSITE" id="PS50009">
    <property type="entry name" value="RASGEF_CAT"/>
    <property type="match status" value="1"/>
</dbReference>
<reference evidence="7" key="1">
    <citation type="journal article" date="2014" name="Genome Announc.">
        <title>Genome sequence and annotation of Acremonium chrysogenum, producer of the beta-lactam antibiotic cephalosporin C.</title>
        <authorList>
            <person name="Terfehr D."/>
            <person name="Dahlmann T.A."/>
            <person name="Specht T."/>
            <person name="Zadra I."/>
            <person name="Kuernsteiner H."/>
            <person name="Kueck U."/>
        </authorList>
    </citation>
    <scope>NUCLEOTIDE SEQUENCE [LARGE SCALE GENOMIC DNA]</scope>
    <source>
        <strain evidence="7">ATCC 11550 / CBS 779.69 / DSM 880 / IAM 14645 / JCM 23072 / IMI 49137</strain>
    </source>
</reference>
<feature type="compositionally biased region" description="Polar residues" evidence="3">
    <location>
        <begin position="663"/>
        <end position="679"/>
    </location>
</feature>
<dbReference type="Proteomes" id="UP000029964">
    <property type="component" value="Unassembled WGS sequence"/>
</dbReference>
<feature type="domain" description="Ras-GEF" evidence="4">
    <location>
        <begin position="1538"/>
        <end position="1781"/>
    </location>
</feature>
<proteinExistence type="predicted"/>
<dbReference type="STRING" id="857340.A0A086SZ35"/>
<comment type="caution">
    <text evidence="6">The sequence shown here is derived from an EMBL/GenBank/DDBJ whole genome shotgun (WGS) entry which is preliminary data.</text>
</comment>
<dbReference type="EMBL" id="JPKY01000096">
    <property type="protein sequence ID" value="KFH42367.1"/>
    <property type="molecule type" value="Genomic_DNA"/>
</dbReference>
<keyword evidence="7" id="KW-1185">Reference proteome</keyword>
<feature type="region of interest" description="Disordered" evidence="3">
    <location>
        <begin position="814"/>
        <end position="833"/>
    </location>
</feature>
<dbReference type="PANTHER" id="PTHR23113">
    <property type="entry name" value="GUANINE NUCLEOTIDE EXCHANGE FACTOR"/>
    <property type="match status" value="1"/>
</dbReference>
<evidence type="ECO:0000259" key="5">
    <source>
        <dbReference type="PROSITE" id="PS50212"/>
    </source>
</evidence>
<dbReference type="SMART" id="SM00147">
    <property type="entry name" value="RasGEF"/>
    <property type="match status" value="1"/>
</dbReference>
<protein>
    <submittedName>
        <fullName evidence="6">Guanine nucleotide exchange factor-like protein</fullName>
    </submittedName>
</protein>
<dbReference type="GO" id="GO:0007265">
    <property type="term" value="P:Ras protein signal transduction"/>
    <property type="evidence" value="ECO:0007669"/>
    <property type="project" value="TreeGrafter"/>
</dbReference>
<feature type="region of interest" description="Disordered" evidence="3">
    <location>
        <begin position="140"/>
        <end position="262"/>
    </location>
</feature>
<dbReference type="OrthoDB" id="10254377at2759"/>
<feature type="region of interest" description="Disordered" evidence="3">
    <location>
        <begin position="1390"/>
        <end position="1522"/>
    </location>
</feature>
<dbReference type="GO" id="GO:0005886">
    <property type="term" value="C:plasma membrane"/>
    <property type="evidence" value="ECO:0007669"/>
    <property type="project" value="TreeGrafter"/>
</dbReference>
<feature type="compositionally biased region" description="Basic and acidic residues" evidence="3">
    <location>
        <begin position="242"/>
        <end position="252"/>
    </location>
</feature>
<dbReference type="Pfam" id="PF00618">
    <property type="entry name" value="RasGEF_N"/>
    <property type="match status" value="1"/>
</dbReference>
<dbReference type="InterPro" id="IPR008937">
    <property type="entry name" value="Ras-like_GEF"/>
</dbReference>
<dbReference type="PANTHER" id="PTHR23113:SF363">
    <property type="entry name" value="PROTEIN SON OF SEVENLESS"/>
    <property type="match status" value="1"/>
</dbReference>
<evidence type="ECO:0000256" key="1">
    <source>
        <dbReference type="ARBA" id="ARBA00022658"/>
    </source>
</evidence>
<dbReference type="CDD" id="cd06224">
    <property type="entry name" value="REM"/>
    <property type="match status" value="1"/>
</dbReference>
<dbReference type="InterPro" id="IPR036964">
    <property type="entry name" value="RASGEF_cat_dom_sf"/>
</dbReference>
<dbReference type="SUPFAM" id="SSF48366">
    <property type="entry name" value="Ras GEF"/>
    <property type="match status" value="1"/>
</dbReference>
<feature type="region of interest" description="Disordered" evidence="3">
    <location>
        <begin position="1"/>
        <end position="118"/>
    </location>
</feature>
<feature type="region of interest" description="Disordered" evidence="3">
    <location>
        <begin position="1235"/>
        <end position="1327"/>
    </location>
</feature>
<organism evidence="6 7">
    <name type="scientific">Hapsidospora chrysogenum (strain ATCC 11550 / CBS 779.69 / DSM 880 / IAM 14645 / JCM 23072 / IMI 49137)</name>
    <name type="common">Acremonium chrysogenum</name>
    <dbReference type="NCBI Taxonomy" id="857340"/>
    <lineage>
        <taxon>Eukaryota</taxon>
        <taxon>Fungi</taxon>
        <taxon>Dikarya</taxon>
        <taxon>Ascomycota</taxon>
        <taxon>Pezizomycotina</taxon>
        <taxon>Sordariomycetes</taxon>
        <taxon>Hypocreomycetidae</taxon>
        <taxon>Hypocreales</taxon>
        <taxon>Bionectriaceae</taxon>
        <taxon>Hapsidospora</taxon>
    </lineage>
</organism>
<dbReference type="SMART" id="SM00229">
    <property type="entry name" value="RasGEFN"/>
    <property type="match status" value="1"/>
</dbReference>
<feature type="region of interest" description="Disordered" evidence="3">
    <location>
        <begin position="315"/>
        <end position="357"/>
    </location>
</feature>
<dbReference type="PROSITE" id="PS50212">
    <property type="entry name" value="RASGEF_NTER"/>
    <property type="match status" value="1"/>
</dbReference>
<feature type="compositionally biased region" description="Basic residues" evidence="3">
    <location>
        <begin position="1036"/>
        <end position="1046"/>
    </location>
</feature>
<feature type="compositionally biased region" description="Polar residues" evidence="3">
    <location>
        <begin position="1314"/>
        <end position="1327"/>
    </location>
</feature>
<dbReference type="GO" id="GO:0005085">
    <property type="term" value="F:guanyl-nucleotide exchange factor activity"/>
    <property type="evidence" value="ECO:0007669"/>
    <property type="project" value="UniProtKB-KW"/>
</dbReference>
<gene>
    <name evidence="6" type="ORF">ACRE_069030</name>
</gene>
<dbReference type="CDD" id="cd00155">
    <property type="entry name" value="RasGEF"/>
    <property type="match status" value="1"/>
</dbReference>
<dbReference type="InterPro" id="IPR023578">
    <property type="entry name" value="Ras_GEF_dom_sf"/>
</dbReference>